<dbReference type="SUPFAM" id="SSF52540">
    <property type="entry name" value="P-loop containing nucleoside triphosphate hydrolases"/>
    <property type="match status" value="1"/>
</dbReference>
<dbReference type="Gene3D" id="3.40.50.300">
    <property type="entry name" value="P-loop containing nucleotide triphosphate hydrolases"/>
    <property type="match status" value="2"/>
</dbReference>
<sequence length="1234" mass="135590">MPEPLQKLEPARFPLHGSRLIEASAGTGKTWTIAALYVRLVLGHGADGGESAASAFAPQGRPQPLQPAEILVMTFTRAATRELSERIRDRLVEAVACFRGQAAGDDFLQTLLLDYPDARQREQAAWRLELAAQGMDDAAIFTIDAWCQRVLREHALDSGSLLDETLEADEAQRRHEALQDYWRQQCYPLDADGLALLQTQWKDFPAFAQDIRALPLEDIDPALGAGDLGTLLPQWQAEQGAALAALAQGWAQQADDYEIWLEGQWANNKNAWDGRRLQRGHCLKWLQTLKDWAAVPFPDLAGAMATGTTRLTPAGLDEARKGDVAVDYPPQAAALEQLLADLAALPATGTRLRQHAAARVQQRLQWLKSQAGSFGFADMLQRLDAALTGPQGPVLRQRLLQQYPVALLDEFQDTSPLQYRLFAGIYQPERNAADSALLLIGDPKQSIYGFRGADIYSYLQARTATAGRHYVLDTNYRSSTALVAAVNQWFAQAEQRPGPGAFRFREGTAANPLPFIAVAAQGRKERLQAHGQDMPALHLNWHAAPEPVSGHDLQTLFAQACAEQLAQWLNDPALGFVQPGRDPQRLRPGDVAILVRNRKEAAAVRRQLARRRIASVYLSDRESVFASAEAQDLLFWLQAVAEPLNTRALRAAFATRLLDLPLAALQQLAQDDTLLDERTEQLRTLHHIWQRQGVLAMLRSSLHLLDLPARWLAQTGGERRLTNVLHLGELLQQASAELEGEQALIRWLMAEIAQPGGDAEAQTVRLESDADLVQVITIHKSKGLEYPLVMLPFASDFTAKEKRNTAWVRRRDGSIALEVSADDLAQAEEERLREDLRLFYVAATRARHLLWLGLGPLKKGNGKACQNERSASGYLLAGDAAHTPAQWQNALQAFQESCQNSQLTLIQQTPAATLFESHAAAPVLREAPLYTGHFDRSWGIASFSALVRDLGQDTTAQEPPSPDEALLALRPADDEQAATAAGTPLPPPAARATPEAVWHRFPKGPLVGNFLHDQLQWWADNGFAPLTGPLHQALLRRCARAGYHQGQADDVAQWLAALAQYPLPGADASLPHLATVLTEMEFWLPLAPLSSADVDALCRQHLLPGQERPALVPRQLHGMAMGFADLVFAHGGRYWVLDYKTNTLGPDGSAYTAPALAAAMLHHRYDVQAALYTLALHRLLRERLGAAYDPAQHLGGALYFFVRGLDGQAVQHLPIPPALLDGLDALITDAKASA</sequence>
<evidence type="ECO:0000256" key="7">
    <source>
        <dbReference type="ARBA" id="ARBA00022839"/>
    </source>
</evidence>
<dbReference type="Proteomes" id="UP001595967">
    <property type="component" value="Unassembled WGS sequence"/>
</dbReference>
<evidence type="ECO:0000256" key="6">
    <source>
        <dbReference type="ARBA" id="ARBA00022806"/>
    </source>
</evidence>
<keyword evidence="4 15" id="KW-0227">DNA damage</keyword>
<comment type="caution">
    <text evidence="20">The sequence shown here is derived from an EMBL/GenBank/DDBJ whole genome shotgun (WGS) entry which is preliminary data.</text>
</comment>
<feature type="active site" description="For nuclease activity" evidence="15">
    <location>
        <position position="1138"/>
    </location>
</feature>
<keyword evidence="11 15" id="KW-0234">DNA repair</keyword>
<dbReference type="GO" id="GO:0008854">
    <property type="term" value="F:exodeoxyribonuclease V activity"/>
    <property type="evidence" value="ECO:0007669"/>
    <property type="project" value="UniProtKB-EC"/>
</dbReference>
<dbReference type="Gene3D" id="1.10.486.10">
    <property type="entry name" value="PCRA, domain 4"/>
    <property type="match status" value="1"/>
</dbReference>
<comment type="function">
    <text evidence="15">A helicase/nuclease that prepares dsDNA breaks (DSB) for recombinational DNA repair. Binds to DSBs and unwinds DNA via a highly rapid and processive ATP-dependent bidirectional helicase activity. Unwinds dsDNA until it encounters a Chi (crossover hotspot instigator) sequence from the 3' direction. Cuts ssDNA a few nucleotides 3' to the Chi site. The properties and activities of the enzyme are changed at Chi. The Chi-altered holoenzyme produces a long 3'-ssDNA overhang and facilitates RecA-binding to the ssDNA for homologous DNA recombination and repair. Holoenzyme degrades any linearized DNA that is unable to undergo homologous recombination. In the holoenzyme this subunit contributes ATPase, 3'-5' helicase, exonuclease activity and loads RecA onto ssDNA.</text>
</comment>
<evidence type="ECO:0000256" key="15">
    <source>
        <dbReference type="HAMAP-Rule" id="MF_01485"/>
    </source>
</evidence>
<dbReference type="Gene3D" id="1.10.3170.10">
    <property type="entry name" value="Recbcd, chain B, domain 2"/>
    <property type="match status" value="1"/>
</dbReference>
<dbReference type="InterPro" id="IPR011604">
    <property type="entry name" value="PDDEXK-like_dom_sf"/>
</dbReference>
<feature type="domain" description="UvrD-like helicase C-terminal" evidence="19">
    <location>
        <begin position="514"/>
        <end position="783"/>
    </location>
</feature>
<dbReference type="HAMAP" id="MF_01485">
    <property type="entry name" value="RecB"/>
    <property type="match status" value="1"/>
</dbReference>
<keyword evidence="10 15" id="KW-0238">DNA-binding</keyword>
<keyword evidence="2 15" id="KW-0479">Metal-binding</keyword>
<dbReference type="EC" id="5.6.2.4" evidence="15"/>
<dbReference type="InterPro" id="IPR004586">
    <property type="entry name" value="RecB"/>
</dbReference>
<gene>
    <name evidence="15 20" type="primary">recB</name>
    <name evidence="20" type="ORF">ACFO3A_04595</name>
</gene>
<dbReference type="SUPFAM" id="SSF52980">
    <property type="entry name" value="Restriction endonuclease-like"/>
    <property type="match status" value="1"/>
</dbReference>
<dbReference type="EC" id="3.1.11.5" evidence="15"/>
<comment type="domain">
    <text evidence="15">The N-terminal DNA-binding domain is a ssDNA-dependent ATPase and has ATP-dependent 3'-5' helicase function. This domain interacts with RecC.</text>
</comment>
<keyword evidence="21" id="KW-1185">Reference proteome</keyword>
<name>A0ABV9GXU5_9BURK</name>
<evidence type="ECO:0000256" key="3">
    <source>
        <dbReference type="ARBA" id="ARBA00022741"/>
    </source>
</evidence>
<evidence type="ECO:0000256" key="13">
    <source>
        <dbReference type="ARBA" id="ARBA00034617"/>
    </source>
</evidence>
<reference evidence="21" key="1">
    <citation type="journal article" date="2019" name="Int. J. Syst. Evol. Microbiol.">
        <title>The Global Catalogue of Microorganisms (GCM) 10K type strain sequencing project: providing services to taxonomists for standard genome sequencing and annotation.</title>
        <authorList>
            <consortium name="The Broad Institute Genomics Platform"/>
            <consortium name="The Broad Institute Genome Sequencing Center for Infectious Disease"/>
            <person name="Wu L."/>
            <person name="Ma J."/>
        </authorList>
    </citation>
    <scope>NUCLEOTIDE SEQUENCE [LARGE SCALE GENOMIC DNA]</scope>
    <source>
        <strain evidence="21">JCM 11650</strain>
    </source>
</reference>
<evidence type="ECO:0000256" key="5">
    <source>
        <dbReference type="ARBA" id="ARBA00022801"/>
    </source>
</evidence>
<keyword evidence="9 15" id="KW-0460">Magnesium</keyword>
<dbReference type="PANTHER" id="PTHR11070">
    <property type="entry name" value="UVRD / RECB / PCRA DNA HELICASE FAMILY MEMBER"/>
    <property type="match status" value="1"/>
</dbReference>
<comment type="catalytic activity">
    <reaction evidence="14 15">
        <text>ATP + H2O = ADP + phosphate + H(+)</text>
        <dbReference type="Rhea" id="RHEA:13065"/>
        <dbReference type="ChEBI" id="CHEBI:15377"/>
        <dbReference type="ChEBI" id="CHEBI:15378"/>
        <dbReference type="ChEBI" id="CHEBI:30616"/>
        <dbReference type="ChEBI" id="CHEBI:43474"/>
        <dbReference type="ChEBI" id="CHEBI:456216"/>
        <dbReference type="EC" id="5.6.2.4"/>
    </reaction>
</comment>
<evidence type="ECO:0000313" key="21">
    <source>
        <dbReference type="Proteomes" id="UP001595967"/>
    </source>
</evidence>
<evidence type="ECO:0000256" key="10">
    <source>
        <dbReference type="ARBA" id="ARBA00023125"/>
    </source>
</evidence>
<dbReference type="InterPro" id="IPR000212">
    <property type="entry name" value="DNA_helicase_UvrD/REP"/>
</dbReference>
<feature type="binding site" evidence="15">
    <location>
        <position position="1125"/>
    </location>
    <ligand>
        <name>Mg(2+)</name>
        <dbReference type="ChEBI" id="CHEBI:18420"/>
    </ligand>
</feature>
<keyword evidence="1 15" id="KW-0540">Nuclease</keyword>
<dbReference type="InterPro" id="IPR011335">
    <property type="entry name" value="Restrct_endonuc-II-like"/>
</dbReference>
<feature type="binding site" evidence="15">
    <location>
        <position position="1138"/>
    </location>
    <ligand>
        <name>Mg(2+)</name>
        <dbReference type="ChEBI" id="CHEBI:18420"/>
    </ligand>
</feature>
<evidence type="ECO:0000259" key="18">
    <source>
        <dbReference type="PROSITE" id="PS51198"/>
    </source>
</evidence>
<dbReference type="CDD" id="cd22352">
    <property type="entry name" value="RecB_C-like"/>
    <property type="match status" value="1"/>
</dbReference>
<dbReference type="EMBL" id="JBHSEW010000003">
    <property type="protein sequence ID" value="MFC4621485.1"/>
    <property type="molecule type" value="Genomic_DNA"/>
</dbReference>
<evidence type="ECO:0000259" key="19">
    <source>
        <dbReference type="PROSITE" id="PS51217"/>
    </source>
</evidence>
<dbReference type="PANTHER" id="PTHR11070:SF23">
    <property type="entry name" value="RECBCD ENZYME SUBUNIT RECB"/>
    <property type="match status" value="1"/>
</dbReference>
<dbReference type="InterPro" id="IPR027417">
    <property type="entry name" value="P-loop_NTPase"/>
</dbReference>
<evidence type="ECO:0000256" key="8">
    <source>
        <dbReference type="ARBA" id="ARBA00022840"/>
    </source>
</evidence>
<organism evidence="20 21">
    <name type="scientific">Comamonas nitrativorans</name>
    <dbReference type="NCBI Taxonomy" id="108437"/>
    <lineage>
        <taxon>Bacteria</taxon>
        <taxon>Pseudomonadati</taxon>
        <taxon>Pseudomonadota</taxon>
        <taxon>Betaproteobacteria</taxon>
        <taxon>Burkholderiales</taxon>
        <taxon>Comamonadaceae</taxon>
        <taxon>Comamonas</taxon>
    </lineage>
</organism>
<comment type="domain">
    <text evidence="15">The C-terminal domain has nuclease activity and interacts with RecD. It interacts with RecA, facilitating its loading onto ssDNA.</text>
</comment>
<keyword evidence="7 15" id="KW-0269">Exonuclease</keyword>
<evidence type="ECO:0000256" key="16">
    <source>
        <dbReference type="PROSITE-ProRule" id="PRU00560"/>
    </source>
</evidence>
<dbReference type="InterPro" id="IPR014016">
    <property type="entry name" value="UvrD-like_ATP-bd"/>
</dbReference>
<dbReference type="PROSITE" id="PS51198">
    <property type="entry name" value="UVRD_HELICASE_ATP_BIND"/>
    <property type="match status" value="1"/>
</dbReference>
<keyword evidence="12 15" id="KW-0413">Isomerase</keyword>
<dbReference type="NCBIfam" id="TIGR00609">
    <property type="entry name" value="recB"/>
    <property type="match status" value="1"/>
</dbReference>
<evidence type="ECO:0000256" key="9">
    <source>
        <dbReference type="ARBA" id="ARBA00022842"/>
    </source>
</evidence>
<feature type="region of interest" description="DNA-binding and helicase activity, interacts with RecC" evidence="15">
    <location>
        <begin position="1"/>
        <end position="900"/>
    </location>
</feature>
<comment type="catalytic activity">
    <reaction evidence="13 15">
        <text>Couples ATP hydrolysis with the unwinding of duplex DNA by translocating in the 3'-5' direction.</text>
        <dbReference type="EC" id="5.6.2.4"/>
    </reaction>
</comment>
<evidence type="ECO:0000256" key="17">
    <source>
        <dbReference type="SAM" id="MobiDB-lite"/>
    </source>
</evidence>
<dbReference type="InterPro" id="IPR014017">
    <property type="entry name" value="DNA_helicase_UvrD-like_C"/>
</dbReference>
<dbReference type="PROSITE" id="PS51217">
    <property type="entry name" value="UVRD_HELICASE_CTER"/>
    <property type="match status" value="1"/>
</dbReference>
<evidence type="ECO:0000256" key="1">
    <source>
        <dbReference type="ARBA" id="ARBA00022722"/>
    </source>
</evidence>
<evidence type="ECO:0000256" key="4">
    <source>
        <dbReference type="ARBA" id="ARBA00022763"/>
    </source>
</evidence>
<comment type="similarity">
    <text evidence="15">Belongs to the helicase family. UvrD subfamily.</text>
</comment>
<feature type="region of interest" description="Nuclease activity, interacts with RecD and RecA" evidence="15">
    <location>
        <begin position="937"/>
        <end position="1234"/>
    </location>
</feature>
<protein>
    <recommendedName>
        <fullName evidence="15">RecBCD enzyme subunit RecB</fullName>
        <ecNumber evidence="15">3.1.11.5</ecNumber>
        <ecNumber evidence="15">5.6.2.4</ecNumber>
    </recommendedName>
    <alternativeName>
        <fullName evidence="15">DNA 3'-5' helicase subunit RecB</fullName>
    </alternativeName>
    <alternativeName>
        <fullName evidence="15">Exonuclease V subunit RecB</fullName>
        <shortName evidence="15">ExoV subunit RecB</shortName>
    </alternativeName>
    <alternativeName>
        <fullName evidence="15">Helicase/nuclease RecBCD subunit RecB</fullName>
    </alternativeName>
</protein>
<dbReference type="RefSeq" id="WP_377724388.1">
    <property type="nucleotide sequence ID" value="NZ_JBHSEW010000003.1"/>
</dbReference>
<comment type="subunit">
    <text evidence="15">Heterotrimer of RecB, RecC and RecD. All subunits contribute to DNA-binding. Interacts with RecA.</text>
</comment>
<dbReference type="Pfam" id="PF00580">
    <property type="entry name" value="UvrD-helicase"/>
    <property type="match status" value="1"/>
</dbReference>
<evidence type="ECO:0000256" key="12">
    <source>
        <dbReference type="ARBA" id="ARBA00023235"/>
    </source>
</evidence>
<keyword evidence="5 15" id="KW-0378">Hydrolase</keyword>
<proteinExistence type="inferred from homology"/>
<evidence type="ECO:0000256" key="14">
    <source>
        <dbReference type="ARBA" id="ARBA00048988"/>
    </source>
</evidence>
<keyword evidence="8 15" id="KW-0067">ATP-binding</keyword>
<accession>A0ABV9GXU5</accession>
<feature type="binding site" evidence="16">
    <location>
        <begin position="23"/>
        <end position="30"/>
    </location>
    <ligand>
        <name>ATP</name>
        <dbReference type="ChEBI" id="CHEBI:30616"/>
    </ligand>
</feature>
<comment type="catalytic activity">
    <reaction evidence="15">
        <text>Exonucleolytic cleavage (in the presence of ATP) in either 5'- to 3'- or 3'- to 5'-direction to yield 5'-phosphooligonucleotides.</text>
        <dbReference type="EC" id="3.1.11.5"/>
    </reaction>
</comment>
<evidence type="ECO:0000256" key="2">
    <source>
        <dbReference type="ARBA" id="ARBA00022723"/>
    </source>
</evidence>
<feature type="domain" description="UvrD-like helicase ATP-binding" evidence="18">
    <location>
        <begin position="2"/>
        <end position="479"/>
    </location>
</feature>
<dbReference type="Pfam" id="PF13361">
    <property type="entry name" value="UvrD_C"/>
    <property type="match status" value="1"/>
</dbReference>
<dbReference type="Gene3D" id="3.90.320.10">
    <property type="match status" value="1"/>
</dbReference>
<keyword evidence="3 15" id="KW-0547">Nucleotide-binding</keyword>
<evidence type="ECO:0000313" key="20">
    <source>
        <dbReference type="EMBL" id="MFC4621485.1"/>
    </source>
</evidence>
<keyword evidence="6 15" id="KW-0347">Helicase</keyword>
<comment type="cofactor">
    <cofactor evidence="15">
        <name>Mg(2+)</name>
        <dbReference type="ChEBI" id="CHEBI:18420"/>
    </cofactor>
    <text evidence="15">Binds 1 Mg(2+) ion per subunit.</text>
</comment>
<comment type="miscellaneous">
    <text evidence="15">In the RecBCD complex, RecB has a slow 3'-5' helicase, an exonuclease activity and loads RecA onto ssDNA, RecD has a fast 5'-3' helicase activity, while RecC stimulates the ATPase and processivity of the RecB helicase and contributes to recognition of the Chi site.</text>
</comment>
<feature type="region of interest" description="Disordered" evidence="17">
    <location>
        <begin position="974"/>
        <end position="993"/>
    </location>
</feature>
<feature type="binding site" evidence="15">
    <location>
        <position position="1012"/>
    </location>
    <ligand>
        <name>Mg(2+)</name>
        <dbReference type="ChEBI" id="CHEBI:18420"/>
    </ligand>
</feature>
<evidence type="ECO:0000256" key="11">
    <source>
        <dbReference type="ARBA" id="ARBA00023204"/>
    </source>
</evidence>